<accession>A0A023G0P9</accession>
<reference evidence="2" key="1">
    <citation type="submission" date="2014-03" db="EMBL/GenBank/DDBJ databases">
        <title>The sialotranscriptome of Amblyomma triste, Amblyomma parvum and Amblyomma cajennense ticks, uncovered by 454-based RNA-seq.</title>
        <authorList>
            <person name="Garcia G.R."/>
            <person name="Gardinassi L.G."/>
            <person name="Ribeiro J.M."/>
            <person name="Anatriello E."/>
            <person name="Ferreira B.R."/>
            <person name="Moreira H.N."/>
            <person name="Mafra C."/>
            <person name="Olegario M.M."/>
            <person name="Szabo P.J."/>
            <person name="Miranda-Santos I.K."/>
            <person name="Maruyama S.R."/>
        </authorList>
    </citation>
    <scope>NUCLEOTIDE SEQUENCE</scope>
    <source>
        <strain evidence="2">Mato Grasso do Sul</strain>
        <tissue evidence="2">Salivary glands</tissue>
    </source>
</reference>
<organism evidence="2">
    <name type="scientific">Amblyomma triste</name>
    <name type="common">Neotropical tick</name>
    <dbReference type="NCBI Taxonomy" id="251400"/>
    <lineage>
        <taxon>Eukaryota</taxon>
        <taxon>Metazoa</taxon>
        <taxon>Ecdysozoa</taxon>
        <taxon>Arthropoda</taxon>
        <taxon>Chelicerata</taxon>
        <taxon>Arachnida</taxon>
        <taxon>Acari</taxon>
        <taxon>Parasitiformes</taxon>
        <taxon>Ixodida</taxon>
        <taxon>Ixodoidea</taxon>
        <taxon>Ixodidae</taxon>
        <taxon>Amblyomminae</taxon>
        <taxon>Amblyomma</taxon>
    </lineage>
</organism>
<proteinExistence type="evidence at transcript level"/>
<protein>
    <submittedName>
        <fullName evidence="2">Putative secreted protein</fullName>
    </submittedName>
</protein>
<keyword evidence="1" id="KW-0732">Signal</keyword>
<name>A0A023G0P9_AMBTT</name>
<evidence type="ECO:0000313" key="2">
    <source>
        <dbReference type="EMBL" id="JAC27751.1"/>
    </source>
</evidence>
<evidence type="ECO:0000256" key="1">
    <source>
        <dbReference type="SAM" id="SignalP"/>
    </source>
</evidence>
<sequence length="120" mass="12660">MKTALLLVLLALSASSYAATISQKSQAIGPEVKLNLLRKAGKSVEALGKALSGDISALTSEDQQFLLHALTALTTSEGEFDVESEEYFWAGLFQKIFVWAIEKGVSAGVNKGVSAAINKG</sequence>
<dbReference type="EMBL" id="GBBM01007667">
    <property type="protein sequence ID" value="JAC27751.1"/>
    <property type="molecule type" value="mRNA"/>
</dbReference>
<feature type="chain" id="PRO_5001515920" evidence="1">
    <location>
        <begin position="19"/>
        <end position="120"/>
    </location>
</feature>
<dbReference type="AlphaFoldDB" id="A0A023G0P9"/>
<feature type="signal peptide" evidence="1">
    <location>
        <begin position="1"/>
        <end position="18"/>
    </location>
</feature>